<feature type="domain" description="Major facilitator superfamily (MFS) profile" evidence="8">
    <location>
        <begin position="60"/>
        <end position="532"/>
    </location>
</feature>
<dbReference type="OrthoDB" id="5290825at2759"/>
<evidence type="ECO:0000313" key="10">
    <source>
        <dbReference type="Proteomes" id="UP000515788"/>
    </source>
</evidence>
<feature type="transmembrane region" description="Helical" evidence="7">
    <location>
        <begin position="387"/>
        <end position="406"/>
    </location>
</feature>
<dbReference type="Pfam" id="PF00083">
    <property type="entry name" value="Sugar_tr"/>
    <property type="match status" value="2"/>
</dbReference>
<dbReference type="GO" id="GO:1904679">
    <property type="term" value="P:myo-inositol import across plasma membrane"/>
    <property type="evidence" value="ECO:0007669"/>
    <property type="project" value="TreeGrafter"/>
</dbReference>
<feature type="transmembrane region" description="Helical" evidence="7">
    <location>
        <begin position="102"/>
        <end position="122"/>
    </location>
</feature>
<dbReference type="Gene3D" id="1.20.1250.20">
    <property type="entry name" value="MFS general substrate transporter like domains"/>
    <property type="match status" value="1"/>
</dbReference>
<reference evidence="9 10" key="1">
    <citation type="submission" date="2020-06" db="EMBL/GenBank/DDBJ databases">
        <title>The yeast mating-type switching endonuclease HO is a domesticated member of an unorthodox homing genetic element family.</title>
        <authorList>
            <person name="Coughlan A.Y."/>
            <person name="Lombardi L."/>
            <person name="Braun-Galleani S."/>
            <person name="Martos A.R."/>
            <person name="Galeote V."/>
            <person name="Bigey F."/>
            <person name="Dequin S."/>
            <person name="Byrne K.P."/>
            <person name="Wolfe K.H."/>
        </authorList>
    </citation>
    <scope>NUCLEOTIDE SEQUENCE [LARGE SCALE GENOMIC DNA]</scope>
    <source>
        <strain evidence="9 10">CBS764</strain>
    </source>
</reference>
<dbReference type="PROSITE" id="PS50850">
    <property type="entry name" value="MFS"/>
    <property type="match status" value="1"/>
</dbReference>
<keyword evidence="6 7" id="KW-0472">Membrane</keyword>
<dbReference type="KEGG" id="tgb:HG536_0A04870"/>
<proteinExistence type="inferred from homology"/>
<evidence type="ECO:0000313" key="9">
    <source>
        <dbReference type="EMBL" id="QLL30672.1"/>
    </source>
</evidence>
<feature type="transmembrane region" description="Helical" evidence="7">
    <location>
        <begin position="159"/>
        <end position="176"/>
    </location>
</feature>
<accession>A0A7G3ZAY6</accession>
<feature type="transmembrane region" description="Helical" evidence="7">
    <location>
        <begin position="129"/>
        <end position="147"/>
    </location>
</feature>
<comment type="similarity">
    <text evidence="2">Belongs to the major facilitator superfamily. Sugar transporter (TC 2.A.1.1) family.</text>
</comment>
<feature type="transmembrane region" description="Helical" evidence="7">
    <location>
        <begin position="443"/>
        <end position="464"/>
    </location>
</feature>
<feature type="transmembrane region" description="Helical" evidence="7">
    <location>
        <begin position="418"/>
        <end position="437"/>
    </location>
</feature>
<dbReference type="PANTHER" id="PTHR48020">
    <property type="entry name" value="PROTON MYO-INOSITOL COTRANSPORTER"/>
    <property type="match status" value="1"/>
</dbReference>
<sequence length="557" mass="62007">MEADQQQEQQQQRARSSATLCSDVEDVYSDLYSTFSQLTSTTADDVDQSPCKLSPRMLFISAGACVCGLLFGYDTGVISGVLLVMAPQDISQEKITEFQKEVVTAIACLGSFFGSMLGFPLSDRYGRRTTMALCCVVFIIGGVWMALSTSLSVLATGRLVVGIAIGVAAQCVPVYLSEVSPANIRGTVLTLNSMAITGGQLASYIMALLLADRKHAWRYLFGLSAIPALIFLLLFRFMPESPRWLVLKGEFPRAHATLRVIYPAATPSQVSLKLRRLVLDVCKLRKYEDIEQPLIARPSLFARCARLSSSKQSQEVNPDGSTNSILSSTHVPVARQHQRRQKHRMEPRTRRALIVGCVLMFFQQASGFNAFMYYATLIFADLNVQNPLVPATLIALTNFLFTLVAFQLVDTVGKRSMLLHSIWIMTLGLLLASFAFSEANTPLVLFCIILFVASFASAMGNIPWSSVELLPLNRRSFGASCISCTNWLTNMFMSLSFLSLVDHFGISHTMWIFAVFTALNWIFVYYWYPEVKGLTLEEIGKVFENGIDVHYVYRNYH</sequence>
<feature type="transmembrane region" description="Helical" evidence="7">
    <location>
        <begin position="352"/>
        <end position="375"/>
    </location>
</feature>
<evidence type="ECO:0000256" key="6">
    <source>
        <dbReference type="ARBA" id="ARBA00023136"/>
    </source>
</evidence>
<dbReference type="PRINTS" id="PR00171">
    <property type="entry name" value="SUGRTRNSPORT"/>
</dbReference>
<keyword evidence="5 7" id="KW-1133">Transmembrane helix</keyword>
<name>A0A7G3ZAY6_9SACH</name>
<dbReference type="RefSeq" id="XP_037137347.1">
    <property type="nucleotide sequence ID" value="XM_037281452.1"/>
</dbReference>
<feature type="transmembrane region" description="Helical" evidence="7">
    <location>
        <begin position="58"/>
        <end position="82"/>
    </location>
</feature>
<evidence type="ECO:0000256" key="3">
    <source>
        <dbReference type="ARBA" id="ARBA00022448"/>
    </source>
</evidence>
<keyword evidence="3" id="KW-0813">Transport</keyword>
<protein>
    <recommendedName>
        <fullName evidence="8">Major facilitator superfamily (MFS) profile domain-containing protein</fullName>
    </recommendedName>
</protein>
<evidence type="ECO:0000256" key="2">
    <source>
        <dbReference type="ARBA" id="ARBA00010992"/>
    </source>
</evidence>
<feature type="transmembrane region" description="Helical" evidence="7">
    <location>
        <begin position="188"/>
        <end position="210"/>
    </location>
</feature>
<evidence type="ECO:0000256" key="1">
    <source>
        <dbReference type="ARBA" id="ARBA00004141"/>
    </source>
</evidence>
<organism evidence="9 10">
    <name type="scientific">Torulaspora globosa</name>
    <dbReference type="NCBI Taxonomy" id="48254"/>
    <lineage>
        <taxon>Eukaryota</taxon>
        <taxon>Fungi</taxon>
        <taxon>Dikarya</taxon>
        <taxon>Ascomycota</taxon>
        <taxon>Saccharomycotina</taxon>
        <taxon>Saccharomycetes</taxon>
        <taxon>Saccharomycetales</taxon>
        <taxon>Saccharomycetaceae</taxon>
        <taxon>Torulaspora</taxon>
    </lineage>
</organism>
<dbReference type="InterPro" id="IPR050814">
    <property type="entry name" value="Myo-inositol_Transporter"/>
</dbReference>
<evidence type="ECO:0000256" key="7">
    <source>
        <dbReference type="SAM" id="Phobius"/>
    </source>
</evidence>
<comment type="subcellular location">
    <subcellularLocation>
        <location evidence="1">Membrane</location>
        <topology evidence="1">Multi-pass membrane protein</topology>
    </subcellularLocation>
</comment>
<dbReference type="PANTHER" id="PTHR48020:SF12">
    <property type="entry name" value="PROTON MYO-INOSITOL COTRANSPORTER"/>
    <property type="match status" value="1"/>
</dbReference>
<feature type="transmembrane region" description="Helical" evidence="7">
    <location>
        <begin position="510"/>
        <end position="528"/>
    </location>
</feature>
<dbReference type="GO" id="GO:0016020">
    <property type="term" value="C:membrane"/>
    <property type="evidence" value="ECO:0007669"/>
    <property type="project" value="UniProtKB-SubCell"/>
</dbReference>
<gene>
    <name evidence="9" type="ORF">HG536_0A04870</name>
</gene>
<dbReference type="InterPro" id="IPR005829">
    <property type="entry name" value="Sugar_transporter_CS"/>
</dbReference>
<dbReference type="GeneID" id="59323769"/>
<keyword evidence="10" id="KW-1185">Reference proteome</keyword>
<dbReference type="Proteomes" id="UP000515788">
    <property type="component" value="Chromosome 1"/>
</dbReference>
<dbReference type="InterPro" id="IPR036259">
    <property type="entry name" value="MFS_trans_sf"/>
</dbReference>
<dbReference type="AlphaFoldDB" id="A0A7G3ZAY6"/>
<dbReference type="GO" id="GO:0005366">
    <property type="term" value="F:myo-inositol:proton symporter activity"/>
    <property type="evidence" value="ECO:0007669"/>
    <property type="project" value="TreeGrafter"/>
</dbReference>
<dbReference type="PROSITE" id="PS00217">
    <property type="entry name" value="SUGAR_TRANSPORT_2"/>
    <property type="match status" value="1"/>
</dbReference>
<dbReference type="InterPro" id="IPR005828">
    <property type="entry name" value="MFS_sugar_transport-like"/>
</dbReference>
<feature type="transmembrane region" description="Helical" evidence="7">
    <location>
        <begin position="216"/>
        <end position="235"/>
    </location>
</feature>
<evidence type="ECO:0000256" key="4">
    <source>
        <dbReference type="ARBA" id="ARBA00022692"/>
    </source>
</evidence>
<dbReference type="EMBL" id="CP059246">
    <property type="protein sequence ID" value="QLL30672.1"/>
    <property type="molecule type" value="Genomic_DNA"/>
</dbReference>
<keyword evidence="4 7" id="KW-0812">Transmembrane</keyword>
<evidence type="ECO:0000259" key="8">
    <source>
        <dbReference type="PROSITE" id="PS50850"/>
    </source>
</evidence>
<dbReference type="InterPro" id="IPR003663">
    <property type="entry name" value="Sugar/inositol_transpt"/>
</dbReference>
<evidence type="ECO:0000256" key="5">
    <source>
        <dbReference type="ARBA" id="ARBA00022989"/>
    </source>
</evidence>
<feature type="transmembrane region" description="Helical" evidence="7">
    <location>
        <begin position="476"/>
        <end position="498"/>
    </location>
</feature>
<dbReference type="SUPFAM" id="SSF103473">
    <property type="entry name" value="MFS general substrate transporter"/>
    <property type="match status" value="1"/>
</dbReference>
<dbReference type="InterPro" id="IPR020846">
    <property type="entry name" value="MFS_dom"/>
</dbReference>